<feature type="domain" description="CzcB-like barrel-sandwich hybrid" evidence="8">
    <location>
        <begin position="88"/>
        <end position="240"/>
    </location>
</feature>
<dbReference type="Proteomes" id="UP000031307">
    <property type="component" value="Unassembled WGS sequence"/>
</dbReference>
<evidence type="ECO:0000259" key="9">
    <source>
        <dbReference type="Pfam" id="PF25975"/>
    </source>
</evidence>
<dbReference type="Pfam" id="PF25975">
    <property type="entry name" value="CzcB_C"/>
    <property type="match status" value="1"/>
</dbReference>
<dbReference type="GO" id="GO:0046914">
    <property type="term" value="F:transition metal ion binding"/>
    <property type="evidence" value="ECO:0007669"/>
    <property type="project" value="TreeGrafter"/>
</dbReference>
<dbReference type="PATRIC" id="fig|83552.4.peg.2025"/>
<evidence type="ECO:0000256" key="4">
    <source>
        <dbReference type="ARBA" id="ARBA00043263"/>
    </source>
</evidence>
<dbReference type="SUPFAM" id="SSF111369">
    <property type="entry name" value="HlyD-like secretion proteins"/>
    <property type="match status" value="1"/>
</dbReference>
<keyword evidence="4" id="KW-0105">Cadmium resistance</keyword>
<dbReference type="AlphaFoldDB" id="A0A0C1E9T5"/>
<dbReference type="GO" id="GO:0060003">
    <property type="term" value="P:copper ion export"/>
    <property type="evidence" value="ECO:0007669"/>
    <property type="project" value="TreeGrafter"/>
</dbReference>
<name>A0A0C1E9T5_9BACT</name>
<feature type="domain" description="CzcB-like alpha-helical hairpin" evidence="6">
    <location>
        <begin position="127"/>
        <end position="186"/>
    </location>
</feature>
<evidence type="ECO:0000313" key="10">
    <source>
        <dbReference type="EMBL" id="KIA76853.1"/>
    </source>
</evidence>
<evidence type="ECO:0000256" key="5">
    <source>
        <dbReference type="ARBA" id="ARBA00058766"/>
    </source>
</evidence>
<dbReference type="FunFam" id="2.40.420.20:FF:000006">
    <property type="entry name" value="RND family efflux transporter MFP subunit"/>
    <property type="match status" value="1"/>
</dbReference>
<comment type="similarity">
    <text evidence="1">Belongs to the membrane fusion protein (MFP) (TC 8.A.1) family.</text>
</comment>
<dbReference type="EMBL" id="JSAM01000103">
    <property type="protein sequence ID" value="KIA76853.1"/>
    <property type="molecule type" value="Genomic_DNA"/>
</dbReference>
<dbReference type="GO" id="GO:0016020">
    <property type="term" value="C:membrane"/>
    <property type="evidence" value="ECO:0007669"/>
    <property type="project" value="InterPro"/>
</dbReference>
<evidence type="ECO:0000313" key="11">
    <source>
        <dbReference type="Proteomes" id="UP000031307"/>
    </source>
</evidence>
<evidence type="ECO:0000256" key="3">
    <source>
        <dbReference type="ARBA" id="ARBA00022833"/>
    </source>
</evidence>
<dbReference type="GO" id="GO:0046686">
    <property type="term" value="P:response to cadmium ion"/>
    <property type="evidence" value="ECO:0007669"/>
    <property type="project" value="UniProtKB-KW"/>
</dbReference>
<dbReference type="PANTHER" id="PTHR30097:SF4">
    <property type="entry name" value="SLR6042 PROTEIN"/>
    <property type="match status" value="1"/>
</dbReference>
<dbReference type="PANTHER" id="PTHR30097">
    <property type="entry name" value="CATION EFFLUX SYSTEM PROTEIN CUSB"/>
    <property type="match status" value="1"/>
</dbReference>
<dbReference type="InterPro" id="IPR051909">
    <property type="entry name" value="MFP_Cation_Efflux"/>
</dbReference>
<accession>A0A0C1E9T5</accession>
<keyword evidence="3" id="KW-0862">Zinc</keyword>
<dbReference type="Pfam" id="PF25893">
    <property type="entry name" value="HH_CzcB"/>
    <property type="match status" value="1"/>
</dbReference>
<dbReference type="InterPro" id="IPR058792">
    <property type="entry name" value="Beta-barrel_RND_2"/>
</dbReference>
<dbReference type="InterPro" id="IPR058649">
    <property type="entry name" value="CzcB_C"/>
</dbReference>
<dbReference type="FunFam" id="2.40.30.170:FF:000010">
    <property type="entry name" value="Efflux RND transporter periplasmic adaptor subunit"/>
    <property type="match status" value="1"/>
</dbReference>
<protein>
    <submittedName>
        <fullName evidence="10">Cobalt-zinc-cadmium resistance protein CzcB</fullName>
    </submittedName>
</protein>
<dbReference type="Gene3D" id="2.40.50.100">
    <property type="match status" value="1"/>
</dbReference>
<dbReference type="InterPro" id="IPR006143">
    <property type="entry name" value="RND_pump_MFP"/>
</dbReference>
<feature type="domain" description="CusB-like beta-barrel" evidence="7">
    <location>
        <begin position="243"/>
        <end position="319"/>
    </location>
</feature>
<dbReference type="Gene3D" id="2.40.420.20">
    <property type="match status" value="1"/>
</dbReference>
<dbReference type="InterPro" id="IPR058648">
    <property type="entry name" value="HH_CzcB-like"/>
</dbReference>
<comment type="function">
    <text evidence="5">CzcA and CzcB together would act in zinc efflux nearly as effectively as the complete czc efflux system (CzcABC). The CzcB protein is thought to funnel zinc cations to the CzcA transport protein.</text>
</comment>
<dbReference type="Pfam" id="PF25973">
    <property type="entry name" value="BSH_CzcB"/>
    <property type="match status" value="1"/>
</dbReference>
<evidence type="ECO:0000256" key="2">
    <source>
        <dbReference type="ARBA" id="ARBA00022448"/>
    </source>
</evidence>
<dbReference type="GO" id="GO:0030288">
    <property type="term" value="C:outer membrane-bounded periplasmic space"/>
    <property type="evidence" value="ECO:0007669"/>
    <property type="project" value="TreeGrafter"/>
</dbReference>
<evidence type="ECO:0000259" key="7">
    <source>
        <dbReference type="Pfam" id="PF25954"/>
    </source>
</evidence>
<dbReference type="GO" id="GO:0015679">
    <property type="term" value="P:plasma membrane copper ion transport"/>
    <property type="evidence" value="ECO:0007669"/>
    <property type="project" value="TreeGrafter"/>
</dbReference>
<sequence length="397" mass="44537">MIRMERKIILLIGGVLLFLMLWFGWGAERKTEVNDGDKVAVHDHAQENFIHLTPQQIKDFDIQIKEASSGELDLQLSARGKIVLHPDRLAHVLPKISGVVKEAKKNIGDTVKQGEPLAVFESREIADMKATYLAALEKMRLSQSLFERESRLYDKKISPEQDYLNAKSSYEDSKIQLQLAKQKLQALGINDEALPDFAQENDPSLRLYTVYAPIDGTILQRHITTGEFVESTAVIYEVADVSKVWVEIGIYPKDAYKVKEGQHVEITIPIENLTADAKIIYLSPIIQEETITAKAIAELQNDENKWRPGTFVTVNIGTKKVPADIVVPKEAIQNINGQDVLFIKTHDGFESREIQKGTSDKNNVEVLSGIKSGEKYAASHTFLLKAELGKAEAEHEH</sequence>
<evidence type="ECO:0000256" key="1">
    <source>
        <dbReference type="ARBA" id="ARBA00009477"/>
    </source>
</evidence>
<dbReference type="Pfam" id="PF25954">
    <property type="entry name" value="Beta-barrel_RND_2"/>
    <property type="match status" value="1"/>
</dbReference>
<dbReference type="InterPro" id="IPR058647">
    <property type="entry name" value="BSH_CzcB-like"/>
</dbReference>
<gene>
    <name evidence="10" type="primary">czcB</name>
    <name evidence="10" type="ORF">DB43_HH00040</name>
</gene>
<comment type="caution">
    <text evidence="10">The sequence shown here is derived from an EMBL/GenBank/DDBJ whole genome shotgun (WGS) entry which is preliminary data.</text>
</comment>
<dbReference type="GO" id="GO:0022857">
    <property type="term" value="F:transmembrane transporter activity"/>
    <property type="evidence" value="ECO:0007669"/>
    <property type="project" value="InterPro"/>
</dbReference>
<proteinExistence type="inferred from homology"/>
<reference evidence="10 11" key="1">
    <citation type="journal article" date="2014" name="Mol. Biol. Evol.">
        <title>Massive expansion of Ubiquitination-related gene families within the Chlamydiae.</title>
        <authorList>
            <person name="Domman D."/>
            <person name="Collingro A."/>
            <person name="Lagkouvardos I."/>
            <person name="Gehre L."/>
            <person name="Weinmaier T."/>
            <person name="Rattei T."/>
            <person name="Subtil A."/>
            <person name="Horn M."/>
        </authorList>
    </citation>
    <scope>NUCLEOTIDE SEQUENCE [LARGE SCALE GENOMIC DNA]</scope>
    <source>
        <strain evidence="10 11">OEW1</strain>
    </source>
</reference>
<evidence type="ECO:0000259" key="8">
    <source>
        <dbReference type="Pfam" id="PF25973"/>
    </source>
</evidence>
<evidence type="ECO:0000259" key="6">
    <source>
        <dbReference type="Pfam" id="PF25893"/>
    </source>
</evidence>
<dbReference type="NCBIfam" id="TIGR01730">
    <property type="entry name" value="RND_mfp"/>
    <property type="match status" value="1"/>
</dbReference>
<keyword evidence="2" id="KW-0813">Transport</keyword>
<organism evidence="10 11">
    <name type="scientific">Parachlamydia acanthamoebae</name>
    <dbReference type="NCBI Taxonomy" id="83552"/>
    <lineage>
        <taxon>Bacteria</taxon>
        <taxon>Pseudomonadati</taxon>
        <taxon>Chlamydiota</taxon>
        <taxon>Chlamydiia</taxon>
        <taxon>Parachlamydiales</taxon>
        <taxon>Parachlamydiaceae</taxon>
        <taxon>Parachlamydia</taxon>
    </lineage>
</organism>
<feature type="domain" description="CzcB-like C-terminal circularly permuted SH3-like" evidence="9">
    <location>
        <begin position="325"/>
        <end position="385"/>
    </location>
</feature>
<dbReference type="Gene3D" id="2.40.30.170">
    <property type="match status" value="1"/>
</dbReference>